<protein>
    <submittedName>
        <fullName evidence="2">Uncharacterized protein</fullName>
    </submittedName>
</protein>
<accession>A0A1I7IEA3</accession>
<dbReference type="AlphaFoldDB" id="A0A1I7IEA3"/>
<proteinExistence type="predicted"/>
<name>A0A1I7IEA3_9BACL</name>
<dbReference type="Proteomes" id="UP000183508">
    <property type="component" value="Unassembled WGS sequence"/>
</dbReference>
<gene>
    <name evidence="2" type="ORF">SAMN05421543_106165</name>
</gene>
<keyword evidence="1" id="KW-0812">Transmembrane</keyword>
<keyword evidence="3" id="KW-1185">Reference proteome</keyword>
<dbReference type="OrthoDB" id="1899649at2"/>
<organism evidence="2 3">
    <name type="scientific">Alicyclobacillus macrosporangiidus</name>
    <dbReference type="NCBI Taxonomy" id="392015"/>
    <lineage>
        <taxon>Bacteria</taxon>
        <taxon>Bacillati</taxon>
        <taxon>Bacillota</taxon>
        <taxon>Bacilli</taxon>
        <taxon>Bacillales</taxon>
        <taxon>Alicyclobacillaceae</taxon>
        <taxon>Alicyclobacillus</taxon>
    </lineage>
</organism>
<dbReference type="RefSeq" id="WP_074951090.1">
    <property type="nucleotide sequence ID" value="NZ_FPBV01000006.1"/>
</dbReference>
<reference evidence="3" key="1">
    <citation type="submission" date="2016-10" db="EMBL/GenBank/DDBJ databases">
        <authorList>
            <person name="Varghese N."/>
        </authorList>
    </citation>
    <scope>NUCLEOTIDE SEQUENCE [LARGE SCALE GENOMIC DNA]</scope>
    <source>
        <strain evidence="3">DSM 17980</strain>
    </source>
</reference>
<evidence type="ECO:0000256" key="1">
    <source>
        <dbReference type="SAM" id="Phobius"/>
    </source>
</evidence>
<feature type="transmembrane region" description="Helical" evidence="1">
    <location>
        <begin position="241"/>
        <end position="271"/>
    </location>
</feature>
<dbReference type="STRING" id="392015.SAMN05421543_106165"/>
<evidence type="ECO:0000313" key="3">
    <source>
        <dbReference type="Proteomes" id="UP000183508"/>
    </source>
</evidence>
<evidence type="ECO:0000313" key="2">
    <source>
        <dbReference type="EMBL" id="SFU71190.1"/>
    </source>
</evidence>
<keyword evidence="1" id="KW-0472">Membrane</keyword>
<feature type="transmembrane region" description="Helical" evidence="1">
    <location>
        <begin position="202"/>
        <end position="221"/>
    </location>
</feature>
<sequence>MIETIKEYLVSLGFQVDNNSFGQANKAVKSIEKGLAKIAPAAVASFAKASLAMAGLVTATVAGTAKFLDSLGNQQIQMEMLARQMWTTQQQAQAFSATLRAMGTNLQALYLSPTLMQQYQQLNALALQMQRQMPSDYTEQIQMVQSVSLQFKQMRLEAYYALQWIGYYFIKYMAGPIGSVRNALQSLNTIIIKNMPSWTKHVAEVMASFMQAGVYIVSALSSVYHWLQTILSYMPGWSKGVIAAIAALGIALAANPFGQFMFALGAVVVLLDDFETYIHGGKAALGPLWQWLMKVTDGLKQFGNASSIGERVRSAFEALGKTFQDVAGWFKNMVKTLSDNGTFAALGHSVKDVADAVDGLIKSIGHLFGVLTNSQNKSDLENFGMLMIKVVEIIVKTIAMAIEEVAGLVGLVSDVLRGNWQGAWNDIKSMLTGQNLANAGIISPHFVAGAMGPPIGPPSFPYMFKPAANTTTTTNNNVTINQTNHIQATDPQGTVNAIQNQMTPILMQNLRGMVR</sequence>
<keyword evidence="1" id="KW-1133">Transmembrane helix</keyword>
<dbReference type="EMBL" id="FPBV01000006">
    <property type="protein sequence ID" value="SFU71190.1"/>
    <property type="molecule type" value="Genomic_DNA"/>
</dbReference>